<reference evidence="3 4" key="1">
    <citation type="submission" date="2018-06" db="EMBL/GenBank/DDBJ databases">
        <title>Genomic Encyclopedia of Type Strains, Phase IV (KMG-IV): sequencing the most valuable type-strain genomes for metagenomic binning, comparative biology and taxonomic classification.</title>
        <authorList>
            <person name="Goeker M."/>
        </authorList>
    </citation>
    <scope>NUCLEOTIDE SEQUENCE [LARGE SCALE GENOMIC DNA]</scope>
    <source>
        <strain evidence="3 4">DSM 24032</strain>
    </source>
</reference>
<dbReference type="InParanoid" id="A0A395JN13"/>
<name>A0A395JN13_9GAMM</name>
<comment type="similarity">
    <text evidence="1">Belongs to the HesB/IscA family.</text>
</comment>
<evidence type="ECO:0000259" key="2">
    <source>
        <dbReference type="Pfam" id="PF01521"/>
    </source>
</evidence>
<dbReference type="Pfam" id="PF01521">
    <property type="entry name" value="Fe-S_biosyn"/>
    <property type="match status" value="1"/>
</dbReference>
<dbReference type="PANTHER" id="PTHR10072:SF41">
    <property type="entry name" value="IRON-SULFUR CLUSTER ASSEMBLY 1 HOMOLOG, MITOCHONDRIAL"/>
    <property type="match status" value="1"/>
</dbReference>
<dbReference type="GO" id="GO:0051537">
    <property type="term" value="F:2 iron, 2 sulfur cluster binding"/>
    <property type="evidence" value="ECO:0007669"/>
    <property type="project" value="TreeGrafter"/>
</dbReference>
<evidence type="ECO:0000256" key="1">
    <source>
        <dbReference type="ARBA" id="ARBA00006718"/>
    </source>
</evidence>
<proteinExistence type="inferred from homology"/>
<evidence type="ECO:0000313" key="3">
    <source>
        <dbReference type="EMBL" id="RBP49284.1"/>
    </source>
</evidence>
<dbReference type="InterPro" id="IPR035903">
    <property type="entry name" value="HesB-like_dom_sf"/>
</dbReference>
<feature type="domain" description="Core" evidence="2">
    <location>
        <begin position="2"/>
        <end position="101"/>
    </location>
</feature>
<dbReference type="InterPro" id="IPR016092">
    <property type="entry name" value="ATAP"/>
</dbReference>
<dbReference type="FunCoup" id="A0A395JN13">
    <property type="interactions" value="412"/>
</dbReference>
<dbReference type="SUPFAM" id="SSF89360">
    <property type="entry name" value="HesB-like domain"/>
    <property type="match status" value="1"/>
</dbReference>
<comment type="caution">
    <text evidence="3">The sequence shown here is derived from an EMBL/GenBank/DDBJ whole genome shotgun (WGS) entry which is preliminary data.</text>
</comment>
<sequence>MITLTEPAAKRIASQIAKNGAIALRFGAKESGCSGYSYVMDFAREIEDDDAIFEQFGVSVAVDKKSLPIVTGTQIDYVSEGLNQTFKFSNPKATDECGCGESFAL</sequence>
<dbReference type="InterPro" id="IPR050322">
    <property type="entry name" value="Fe-S_cluster_asmbl/transfer"/>
</dbReference>
<dbReference type="InterPro" id="IPR017870">
    <property type="entry name" value="FeS_cluster_insertion_CS"/>
</dbReference>
<dbReference type="GO" id="GO:0016226">
    <property type="term" value="P:iron-sulfur cluster assembly"/>
    <property type="evidence" value="ECO:0007669"/>
    <property type="project" value="InterPro"/>
</dbReference>
<dbReference type="NCBIfam" id="TIGR00049">
    <property type="entry name" value="iron-sulfur cluster assembly accessory protein"/>
    <property type="match status" value="1"/>
</dbReference>
<dbReference type="PANTHER" id="PTHR10072">
    <property type="entry name" value="IRON-SULFUR CLUSTER ASSEMBLY PROTEIN"/>
    <property type="match status" value="1"/>
</dbReference>
<dbReference type="GO" id="GO:0005829">
    <property type="term" value="C:cytosol"/>
    <property type="evidence" value="ECO:0007669"/>
    <property type="project" value="TreeGrafter"/>
</dbReference>
<dbReference type="Gene3D" id="2.60.300.12">
    <property type="entry name" value="HesB-like domain"/>
    <property type="match status" value="1"/>
</dbReference>
<dbReference type="Proteomes" id="UP000253083">
    <property type="component" value="Unassembled WGS sequence"/>
</dbReference>
<dbReference type="PROSITE" id="PS01152">
    <property type="entry name" value="HESB"/>
    <property type="match status" value="1"/>
</dbReference>
<dbReference type="EMBL" id="QNRT01000004">
    <property type="protein sequence ID" value="RBP49284.1"/>
    <property type="molecule type" value="Genomic_DNA"/>
</dbReference>
<dbReference type="InterPro" id="IPR000361">
    <property type="entry name" value="ATAP_core_dom"/>
</dbReference>
<evidence type="ECO:0000313" key="4">
    <source>
        <dbReference type="Proteomes" id="UP000253083"/>
    </source>
</evidence>
<gene>
    <name evidence="3" type="ORF">DFR28_104212</name>
</gene>
<organism evidence="3 4">
    <name type="scientific">Arenicella xantha</name>
    <dbReference type="NCBI Taxonomy" id="644221"/>
    <lineage>
        <taxon>Bacteria</taxon>
        <taxon>Pseudomonadati</taxon>
        <taxon>Pseudomonadota</taxon>
        <taxon>Gammaproteobacteria</taxon>
        <taxon>Arenicellales</taxon>
        <taxon>Arenicellaceae</taxon>
        <taxon>Arenicella</taxon>
    </lineage>
</organism>
<dbReference type="AlphaFoldDB" id="A0A395JN13"/>
<keyword evidence="4" id="KW-1185">Reference proteome</keyword>
<accession>A0A395JN13</accession>
<protein>
    <submittedName>
        <fullName evidence="3">Iron-binding apoprotein IscA</fullName>
    </submittedName>
</protein>